<evidence type="ECO:0000313" key="3">
    <source>
        <dbReference type="Proteomes" id="UP000191040"/>
    </source>
</evidence>
<dbReference type="InterPro" id="IPR021315">
    <property type="entry name" value="Gap/Sap"/>
</dbReference>
<feature type="transmembrane region" description="Helical" evidence="1">
    <location>
        <begin position="40"/>
        <end position="59"/>
    </location>
</feature>
<proteinExistence type="predicted"/>
<keyword evidence="1" id="KW-0812">Transmembrane</keyword>
<dbReference type="STRING" id="1736691.SAMN06295964_2015"/>
<organism evidence="2 3">
    <name type="scientific">Aeromicrobium choanae</name>
    <dbReference type="NCBI Taxonomy" id="1736691"/>
    <lineage>
        <taxon>Bacteria</taxon>
        <taxon>Bacillati</taxon>
        <taxon>Actinomycetota</taxon>
        <taxon>Actinomycetes</taxon>
        <taxon>Propionibacteriales</taxon>
        <taxon>Nocardioidaceae</taxon>
        <taxon>Aeromicrobium</taxon>
    </lineage>
</organism>
<dbReference type="AlphaFoldDB" id="A0A1T4Z256"/>
<accession>A0A1T4Z256</accession>
<keyword evidence="3" id="KW-1185">Reference proteome</keyword>
<dbReference type="RefSeq" id="WP_172806320.1">
    <property type="nucleotide sequence ID" value="NZ_LT796768.1"/>
</dbReference>
<evidence type="ECO:0000313" key="2">
    <source>
        <dbReference type="EMBL" id="SKB08122.1"/>
    </source>
</evidence>
<keyword evidence="1" id="KW-0472">Membrane</keyword>
<sequence>MGLILSILMLGLMASLSPATIVVFILVLGTARPRANATGFLFGWAISLTVVFTASYLIGSSRSVRHGDGRTGLMVFEILVGCALVVVSAQQWRRRGVPRVSSAGAGSTRMLGRLRGLGPGGALVLGVLKQPWAITTAAAIFLVHHHAQALVTVIAFACFTVASTASVGLMYVFYARRPGEADAYLERLRARAVASGPAVFAVAALLVGTFLVLDGLLGLTGR</sequence>
<dbReference type="EMBL" id="LT796768">
    <property type="protein sequence ID" value="SKB08122.1"/>
    <property type="molecule type" value="Genomic_DNA"/>
</dbReference>
<keyword evidence="1" id="KW-1133">Transmembrane helix</keyword>
<reference evidence="3" key="1">
    <citation type="submission" date="2017-02" db="EMBL/GenBank/DDBJ databases">
        <authorList>
            <person name="Varghese N."/>
            <person name="Submissions S."/>
        </authorList>
    </citation>
    <scope>NUCLEOTIDE SEQUENCE [LARGE SCALE GENOMIC DNA]</scope>
    <source>
        <strain evidence="3">9H-4</strain>
    </source>
</reference>
<feature type="transmembrane region" description="Helical" evidence="1">
    <location>
        <begin position="117"/>
        <end position="143"/>
    </location>
</feature>
<gene>
    <name evidence="2" type="ORF">SAMN06295964_2015</name>
</gene>
<feature type="transmembrane region" description="Helical" evidence="1">
    <location>
        <begin position="193"/>
        <end position="213"/>
    </location>
</feature>
<evidence type="ECO:0000256" key="1">
    <source>
        <dbReference type="SAM" id="Phobius"/>
    </source>
</evidence>
<feature type="transmembrane region" description="Helical" evidence="1">
    <location>
        <begin position="149"/>
        <end position="173"/>
    </location>
</feature>
<dbReference type="Pfam" id="PF11139">
    <property type="entry name" value="SfLAP"/>
    <property type="match status" value="1"/>
</dbReference>
<protein>
    <submittedName>
        <fullName evidence="2">Sap, sulfolipid-1-addressing protein</fullName>
    </submittedName>
</protein>
<dbReference type="Proteomes" id="UP000191040">
    <property type="component" value="Chromosome I"/>
</dbReference>
<feature type="transmembrane region" description="Helical" evidence="1">
    <location>
        <begin position="71"/>
        <end position="89"/>
    </location>
</feature>
<feature type="transmembrane region" description="Helical" evidence="1">
    <location>
        <begin position="6"/>
        <end position="28"/>
    </location>
</feature>
<name>A0A1T4Z256_9ACTN</name>